<accession>A0A3E0HES8</accession>
<evidence type="ECO:0000259" key="4">
    <source>
        <dbReference type="Pfam" id="PF03816"/>
    </source>
</evidence>
<sequence length="498" mass="51741">MGNRVAVVVGKTVAAVASVAVLASVGVAWGTYRQLQGLGSSSALGADSPKSKDGAQNILVMGLTTRLDRDGNPLPQAVQDALHAGDGTRGGYNTNTMIVIHVPNDGSRAMAVSVPRDDEVTFVDDPLGQHTGKLKEAYGLAKEQKQEELYAQGERNQSTLEQQSREAGRKSTILNVSHLLDITIDHFAEVSLAGFYDLATQLDGIDVCLNHATSDTNAGANFRAGPQHLDGAQALAFVRQRDNLPNNDLDRTHRQQAFLAAVTTKLKTKGVFGSLGQMQDLITVASKDVVIDKDWDLLAFAQQASALTSGNIEFHTLPIKSYSQDSDGSDINVIDVPYVQAVVHTLFNPPAATSSAPAPTTTRPAPPPVKGQGSTVDIRNAGAPDGTAKRLSDALGAVGFTPGEKTTVDDQPTTVIYYGSAAKDDATTLATLLGNAKLVASSVASAHHVAVYLGKDFAWPAGLAGGAAPPPSTPTSVAIPTEGPQGGAVTGGGIPCVD</sequence>
<dbReference type="Proteomes" id="UP000256269">
    <property type="component" value="Unassembled WGS sequence"/>
</dbReference>
<dbReference type="PANTHER" id="PTHR33392">
    <property type="entry name" value="POLYISOPRENYL-TEICHOIC ACID--PEPTIDOGLYCAN TEICHOIC ACID TRANSFERASE TAGU"/>
    <property type="match status" value="1"/>
</dbReference>
<dbReference type="InterPro" id="IPR050922">
    <property type="entry name" value="LytR/CpsA/Psr_CW_biosynth"/>
</dbReference>
<evidence type="ECO:0000256" key="1">
    <source>
        <dbReference type="ARBA" id="ARBA00006068"/>
    </source>
</evidence>
<evidence type="ECO:0000256" key="3">
    <source>
        <dbReference type="SAM" id="Phobius"/>
    </source>
</evidence>
<keyword evidence="3" id="KW-1133">Transmembrane helix</keyword>
<evidence type="ECO:0000313" key="6">
    <source>
        <dbReference type="EMBL" id="REH43774.1"/>
    </source>
</evidence>
<gene>
    <name evidence="6" type="ORF">BCF44_109317</name>
</gene>
<feature type="region of interest" description="Disordered" evidence="2">
    <location>
        <begin position="350"/>
        <end position="375"/>
    </location>
</feature>
<dbReference type="EMBL" id="QUNO01000009">
    <property type="protein sequence ID" value="REH43774.1"/>
    <property type="molecule type" value="Genomic_DNA"/>
</dbReference>
<keyword evidence="7" id="KW-1185">Reference proteome</keyword>
<dbReference type="Gene3D" id="3.30.70.2390">
    <property type="match status" value="1"/>
</dbReference>
<evidence type="ECO:0000256" key="2">
    <source>
        <dbReference type="SAM" id="MobiDB-lite"/>
    </source>
</evidence>
<evidence type="ECO:0000259" key="5">
    <source>
        <dbReference type="Pfam" id="PF13399"/>
    </source>
</evidence>
<comment type="caution">
    <text evidence="6">The sequence shown here is derived from an EMBL/GenBank/DDBJ whole genome shotgun (WGS) entry which is preliminary data.</text>
</comment>
<feature type="compositionally biased region" description="Low complexity" evidence="2">
    <location>
        <begin position="350"/>
        <end position="363"/>
    </location>
</feature>
<dbReference type="Pfam" id="PF03816">
    <property type="entry name" value="LytR_cpsA_psr"/>
    <property type="match status" value="1"/>
</dbReference>
<dbReference type="Pfam" id="PF13399">
    <property type="entry name" value="LytR_C"/>
    <property type="match status" value="1"/>
</dbReference>
<comment type="similarity">
    <text evidence="1">Belongs to the LytR/CpsA/Psr (LCP) family.</text>
</comment>
<reference evidence="6 7" key="1">
    <citation type="submission" date="2018-08" db="EMBL/GenBank/DDBJ databases">
        <title>Genomic Encyclopedia of Archaeal and Bacterial Type Strains, Phase II (KMG-II): from individual species to whole genera.</title>
        <authorList>
            <person name="Goeker M."/>
        </authorList>
    </citation>
    <scope>NUCLEOTIDE SEQUENCE [LARGE SCALE GENOMIC DNA]</scope>
    <source>
        <strain evidence="6 7">DSM 45791</strain>
    </source>
</reference>
<protein>
    <submittedName>
        <fullName evidence="6">LCP family protein required for cell wall assembly</fullName>
    </submittedName>
</protein>
<organism evidence="6 7">
    <name type="scientific">Kutzneria buriramensis</name>
    <dbReference type="NCBI Taxonomy" id="1045776"/>
    <lineage>
        <taxon>Bacteria</taxon>
        <taxon>Bacillati</taxon>
        <taxon>Actinomycetota</taxon>
        <taxon>Actinomycetes</taxon>
        <taxon>Pseudonocardiales</taxon>
        <taxon>Pseudonocardiaceae</taxon>
        <taxon>Kutzneria</taxon>
    </lineage>
</organism>
<dbReference type="RefSeq" id="WP_170217773.1">
    <property type="nucleotide sequence ID" value="NZ_CP144375.1"/>
</dbReference>
<name>A0A3E0HES8_9PSEU</name>
<dbReference type="NCBIfam" id="TIGR00350">
    <property type="entry name" value="lytR_cpsA_psr"/>
    <property type="match status" value="1"/>
</dbReference>
<proteinExistence type="inferred from homology"/>
<feature type="domain" description="Cell envelope-related transcriptional attenuator" evidence="4">
    <location>
        <begin position="93"/>
        <end position="267"/>
    </location>
</feature>
<feature type="transmembrane region" description="Helical" evidence="3">
    <location>
        <begin position="12"/>
        <end position="32"/>
    </location>
</feature>
<dbReference type="AlphaFoldDB" id="A0A3E0HES8"/>
<dbReference type="InterPro" id="IPR027381">
    <property type="entry name" value="LytR/CpsA/Psr_C"/>
</dbReference>
<feature type="domain" description="LytR/CpsA/Psr regulator C-terminal" evidence="5">
    <location>
        <begin position="375"/>
        <end position="457"/>
    </location>
</feature>
<dbReference type="InterPro" id="IPR004474">
    <property type="entry name" value="LytR_CpsA_psr"/>
</dbReference>
<keyword evidence="3" id="KW-0472">Membrane</keyword>
<keyword evidence="3" id="KW-0812">Transmembrane</keyword>
<dbReference type="Gene3D" id="3.40.630.190">
    <property type="entry name" value="LCP protein"/>
    <property type="match status" value="1"/>
</dbReference>
<evidence type="ECO:0000313" key="7">
    <source>
        <dbReference type="Proteomes" id="UP000256269"/>
    </source>
</evidence>
<dbReference type="PANTHER" id="PTHR33392:SF6">
    <property type="entry name" value="POLYISOPRENYL-TEICHOIC ACID--PEPTIDOGLYCAN TEICHOIC ACID TRANSFERASE TAGU"/>
    <property type="match status" value="1"/>
</dbReference>